<feature type="non-terminal residue" evidence="1">
    <location>
        <position position="82"/>
    </location>
</feature>
<dbReference type="Proteomes" id="UP000541444">
    <property type="component" value="Unassembled WGS sequence"/>
</dbReference>
<name>A0A7J7KUF0_9MAGN</name>
<gene>
    <name evidence="1" type="ORF">GIB67_040747</name>
</gene>
<proteinExistence type="predicted"/>
<accession>A0A7J7KUF0</accession>
<protein>
    <submittedName>
        <fullName evidence="1">Uncharacterized protein</fullName>
    </submittedName>
</protein>
<organism evidence="1 2">
    <name type="scientific">Kingdonia uniflora</name>
    <dbReference type="NCBI Taxonomy" id="39325"/>
    <lineage>
        <taxon>Eukaryota</taxon>
        <taxon>Viridiplantae</taxon>
        <taxon>Streptophyta</taxon>
        <taxon>Embryophyta</taxon>
        <taxon>Tracheophyta</taxon>
        <taxon>Spermatophyta</taxon>
        <taxon>Magnoliopsida</taxon>
        <taxon>Ranunculales</taxon>
        <taxon>Circaeasteraceae</taxon>
        <taxon>Kingdonia</taxon>
    </lineage>
</organism>
<evidence type="ECO:0000313" key="1">
    <source>
        <dbReference type="EMBL" id="KAF6133983.1"/>
    </source>
</evidence>
<dbReference type="AlphaFoldDB" id="A0A7J7KUF0"/>
<keyword evidence="2" id="KW-1185">Reference proteome</keyword>
<sequence length="82" mass="9434">MNKYKQRNTQHQDYSDSANCLRPLSRERDSLFNAPITITQPQFWISHSRNPPNVLTKGLLKGFRSNDIGSRSNETLRLGQTS</sequence>
<reference evidence="1 2" key="1">
    <citation type="journal article" date="2020" name="IScience">
        <title>Genome Sequencing of the Endangered Kingdonia uniflora (Circaeasteraceae, Ranunculales) Reveals Potential Mechanisms of Evolutionary Specialization.</title>
        <authorList>
            <person name="Sun Y."/>
            <person name="Deng T."/>
            <person name="Zhang A."/>
            <person name="Moore M.J."/>
            <person name="Landis J.B."/>
            <person name="Lin N."/>
            <person name="Zhang H."/>
            <person name="Zhang X."/>
            <person name="Huang J."/>
            <person name="Zhang X."/>
            <person name="Sun H."/>
            <person name="Wang H."/>
        </authorList>
    </citation>
    <scope>NUCLEOTIDE SEQUENCE [LARGE SCALE GENOMIC DNA]</scope>
    <source>
        <strain evidence="1">TB1705</strain>
        <tissue evidence="1">Leaf</tissue>
    </source>
</reference>
<dbReference type="EMBL" id="JACGCM010002894">
    <property type="protein sequence ID" value="KAF6133983.1"/>
    <property type="molecule type" value="Genomic_DNA"/>
</dbReference>
<evidence type="ECO:0000313" key="2">
    <source>
        <dbReference type="Proteomes" id="UP000541444"/>
    </source>
</evidence>
<comment type="caution">
    <text evidence="1">The sequence shown here is derived from an EMBL/GenBank/DDBJ whole genome shotgun (WGS) entry which is preliminary data.</text>
</comment>